<name>V6SQB5_9FLAO</name>
<reference evidence="2 3" key="1">
    <citation type="submission" date="2013-08" db="EMBL/GenBank/DDBJ databases">
        <title>Flavobacterium limnosediminis JC2902 genome sequencing.</title>
        <authorList>
            <person name="Lee K."/>
            <person name="Yi H."/>
            <person name="Park S."/>
            <person name="Chun J."/>
        </authorList>
    </citation>
    <scope>NUCLEOTIDE SEQUENCE [LARGE SCALE GENOMIC DNA]</scope>
    <source>
        <strain evidence="2 3">JC2902</strain>
    </source>
</reference>
<keyword evidence="1" id="KW-1133">Transmembrane helix</keyword>
<dbReference type="EMBL" id="AVGG01000007">
    <property type="protein sequence ID" value="ESU28407.1"/>
    <property type="molecule type" value="Genomic_DNA"/>
</dbReference>
<accession>V6SQB5</accession>
<keyword evidence="1" id="KW-0472">Membrane</keyword>
<evidence type="ECO:0000313" key="3">
    <source>
        <dbReference type="Proteomes" id="UP000018004"/>
    </source>
</evidence>
<proteinExistence type="predicted"/>
<comment type="caution">
    <text evidence="2">The sequence shown here is derived from an EMBL/GenBank/DDBJ whole genome shotgun (WGS) entry which is preliminary data.</text>
</comment>
<dbReference type="RefSeq" id="WP_023579390.1">
    <property type="nucleotide sequence ID" value="NZ_AVGG01000007.1"/>
</dbReference>
<keyword evidence="1" id="KW-0812">Transmembrane</keyword>
<gene>
    <name evidence="2" type="ORF">FLJC2902T_17670</name>
</gene>
<evidence type="ECO:0000256" key="1">
    <source>
        <dbReference type="SAM" id="Phobius"/>
    </source>
</evidence>
<dbReference type="PATRIC" id="fig|1341181.4.peg.1740"/>
<evidence type="ECO:0000313" key="2">
    <source>
        <dbReference type="EMBL" id="ESU28407.1"/>
    </source>
</evidence>
<feature type="transmembrane region" description="Helical" evidence="1">
    <location>
        <begin position="7"/>
        <end position="28"/>
    </location>
</feature>
<sequence length="230" mass="25562">MKSKNMNIFYLLAMICTVAAMYFSYLAAKKDGDETEQKLNKTIKDQGEQIQSLTSKNIELSEKIIKHTNQITSQGSYPLAFLGPSQNNGAQTQILIGLQGEYAIKNLTAKFVVIPDYLNVSGMDIRVLGLGVNPIDLGTLRPTEMKTFFVDTTTNETAITIFFNSDNNSWTESIRIIKNQNGRQSFSIIQSGEGKYIFSKIDPSFPKSDKGEIALWSNGTININELPNAL</sequence>
<dbReference type="eggNOG" id="ENOG502ZGQT">
    <property type="taxonomic scope" value="Bacteria"/>
</dbReference>
<dbReference type="Proteomes" id="UP000018004">
    <property type="component" value="Unassembled WGS sequence"/>
</dbReference>
<protein>
    <submittedName>
        <fullName evidence="2">Uncharacterized protein</fullName>
    </submittedName>
</protein>
<keyword evidence="3" id="KW-1185">Reference proteome</keyword>
<dbReference type="OrthoDB" id="9841054at2"/>
<dbReference type="AlphaFoldDB" id="V6SQB5"/>
<organism evidence="2 3">
    <name type="scientific">Flavobacterium limnosediminis JC2902</name>
    <dbReference type="NCBI Taxonomy" id="1341181"/>
    <lineage>
        <taxon>Bacteria</taxon>
        <taxon>Pseudomonadati</taxon>
        <taxon>Bacteroidota</taxon>
        <taxon>Flavobacteriia</taxon>
        <taxon>Flavobacteriales</taxon>
        <taxon>Flavobacteriaceae</taxon>
        <taxon>Flavobacterium</taxon>
    </lineage>
</organism>